<feature type="chain" id="PRO_5007469324" description="Lipocalin-like domain-containing protein" evidence="1">
    <location>
        <begin position="19"/>
        <end position="110"/>
    </location>
</feature>
<proteinExistence type="predicted"/>
<keyword evidence="1" id="KW-0732">Signal</keyword>
<feature type="signal peptide" evidence="1">
    <location>
        <begin position="1"/>
        <end position="18"/>
    </location>
</feature>
<protein>
    <recommendedName>
        <fullName evidence="4">Lipocalin-like domain-containing protein</fullName>
    </recommendedName>
</protein>
<name>A0A136A1Q5_9ALTE</name>
<accession>A0A136A1Q5</accession>
<comment type="caution">
    <text evidence="2">The sequence shown here is derived from an EMBL/GenBank/DDBJ whole genome shotgun (WGS) entry which is preliminary data.</text>
</comment>
<dbReference type="RefSeq" id="WP_068376265.1">
    <property type="nucleotide sequence ID" value="NZ_LSNE01000005.1"/>
</dbReference>
<gene>
    <name evidence="2" type="ORF">AX660_13525</name>
</gene>
<reference evidence="3" key="1">
    <citation type="submission" date="2016-02" db="EMBL/GenBank/DDBJ databases">
        <authorList>
            <person name="Schultz-Johansen M."/>
            <person name="Glaring M.A."/>
            <person name="Bech P.K."/>
            <person name="Stougaard P."/>
        </authorList>
    </citation>
    <scope>NUCLEOTIDE SEQUENCE [LARGE SCALE GENOMIC DNA]</scope>
    <source>
        <strain evidence="3">S66</strain>
    </source>
</reference>
<dbReference type="EMBL" id="LSNE01000005">
    <property type="protein sequence ID" value="KXI29166.1"/>
    <property type="molecule type" value="Genomic_DNA"/>
</dbReference>
<keyword evidence="3" id="KW-1185">Reference proteome</keyword>
<evidence type="ECO:0000256" key="1">
    <source>
        <dbReference type="SAM" id="SignalP"/>
    </source>
</evidence>
<evidence type="ECO:0000313" key="3">
    <source>
        <dbReference type="Proteomes" id="UP000070299"/>
    </source>
</evidence>
<organism evidence="2 3">
    <name type="scientific">Paraglaciecola hydrolytica</name>
    <dbReference type="NCBI Taxonomy" id="1799789"/>
    <lineage>
        <taxon>Bacteria</taxon>
        <taxon>Pseudomonadati</taxon>
        <taxon>Pseudomonadota</taxon>
        <taxon>Gammaproteobacteria</taxon>
        <taxon>Alteromonadales</taxon>
        <taxon>Alteromonadaceae</taxon>
        <taxon>Paraglaciecola</taxon>
    </lineage>
</organism>
<dbReference type="AlphaFoldDB" id="A0A136A1Q5"/>
<sequence>MKKLVLLLLFVLTISSCSKPIPIDKLSYVGEWQSKEMYLLILADGTVAYQRLQNGGTTSINGPLKEFVGDDFVVGLAFLTTTFMVSEAPHQIDDRWIMVVDDVRLTKNQD</sequence>
<dbReference type="OrthoDB" id="583175at2"/>
<dbReference type="Proteomes" id="UP000070299">
    <property type="component" value="Unassembled WGS sequence"/>
</dbReference>
<dbReference type="PROSITE" id="PS51257">
    <property type="entry name" value="PROKAR_LIPOPROTEIN"/>
    <property type="match status" value="1"/>
</dbReference>
<evidence type="ECO:0000313" key="2">
    <source>
        <dbReference type="EMBL" id="KXI29166.1"/>
    </source>
</evidence>
<evidence type="ECO:0008006" key="4">
    <source>
        <dbReference type="Google" id="ProtNLM"/>
    </source>
</evidence>